<dbReference type="SUPFAM" id="SSF53474">
    <property type="entry name" value="alpha/beta-Hydrolases"/>
    <property type="match status" value="1"/>
</dbReference>
<dbReference type="InterPro" id="IPR052897">
    <property type="entry name" value="Sec-Metab_Biosynth_Hydrolase"/>
</dbReference>
<dbReference type="RefSeq" id="WP_185259390.1">
    <property type="nucleotide sequence ID" value="NZ_AP023368.1"/>
</dbReference>
<gene>
    <name evidence="2" type="ORF">bsdcttw_21520</name>
</gene>
<dbReference type="Pfam" id="PF12697">
    <property type="entry name" value="Abhydrolase_6"/>
    <property type="match status" value="1"/>
</dbReference>
<evidence type="ECO:0000313" key="3">
    <source>
        <dbReference type="Proteomes" id="UP000515703"/>
    </source>
</evidence>
<protein>
    <submittedName>
        <fullName evidence="2">Esterase</fullName>
    </submittedName>
</protein>
<keyword evidence="3" id="KW-1185">Reference proteome</keyword>
<evidence type="ECO:0000259" key="1">
    <source>
        <dbReference type="Pfam" id="PF12697"/>
    </source>
</evidence>
<dbReference type="AlphaFoldDB" id="A0A7I8DPC0"/>
<proteinExistence type="predicted"/>
<dbReference type="EMBL" id="AP023368">
    <property type="protein sequence ID" value="BCJ99111.1"/>
    <property type="molecule type" value="Genomic_DNA"/>
</dbReference>
<reference evidence="2 3" key="1">
    <citation type="submission" date="2020-08" db="EMBL/GenBank/DDBJ databases">
        <title>Draft genome sequencing of an Anaerocolumna strain isolated from anoxic soil subjected to BSD treatment.</title>
        <authorList>
            <person name="Uek A."/>
            <person name="Tonouchi A."/>
        </authorList>
    </citation>
    <scope>NUCLEOTIDE SEQUENCE [LARGE SCALE GENOMIC DNA]</scope>
    <source>
        <strain evidence="2 3">CTTW</strain>
    </source>
</reference>
<dbReference type="KEGG" id="acht:bsdcttw_21520"/>
<dbReference type="InterPro" id="IPR000073">
    <property type="entry name" value="AB_hydrolase_1"/>
</dbReference>
<sequence length="242" mass="27401">MKRGFILIPGAGMSDWIWTKLASLLKQRAVTIPRRMEVNTYENRLNGGFEEILDYADKVIKESDLEEIILVGHSGAGLIAGELAKRNPKIKHVVFLAANLPASGGTALDSFAEEIRQKNIEGVAKQAEADRIPMKLLESTFRTYFCNRTSEEDIAYILQQEFQPEPVCVLTHRVDWQSYPPIGKTYILCTEDKTLTRQQQEDYAANLAITDLRYLESDHMCMISNAKELAKELNGIAEEYSR</sequence>
<feature type="domain" description="AB hydrolase-1" evidence="1">
    <location>
        <begin position="6"/>
        <end position="231"/>
    </location>
</feature>
<name>A0A7I8DPC0_9FIRM</name>
<accession>A0A7I8DPC0</accession>
<evidence type="ECO:0000313" key="2">
    <source>
        <dbReference type="EMBL" id="BCJ99111.1"/>
    </source>
</evidence>
<dbReference type="InterPro" id="IPR029058">
    <property type="entry name" value="AB_hydrolase_fold"/>
</dbReference>
<organism evidence="2 3">
    <name type="scientific">Anaerocolumna chitinilytica</name>
    <dbReference type="NCBI Taxonomy" id="1727145"/>
    <lineage>
        <taxon>Bacteria</taxon>
        <taxon>Bacillati</taxon>
        <taxon>Bacillota</taxon>
        <taxon>Clostridia</taxon>
        <taxon>Lachnospirales</taxon>
        <taxon>Lachnospiraceae</taxon>
        <taxon>Anaerocolumna</taxon>
    </lineage>
</organism>
<dbReference type="Proteomes" id="UP000515703">
    <property type="component" value="Chromosome"/>
</dbReference>
<reference evidence="2 3" key="2">
    <citation type="submission" date="2020-08" db="EMBL/GenBank/DDBJ databases">
        <authorList>
            <person name="Ueki A."/>
            <person name="Tonouchi A."/>
        </authorList>
    </citation>
    <scope>NUCLEOTIDE SEQUENCE [LARGE SCALE GENOMIC DNA]</scope>
    <source>
        <strain evidence="2 3">CTTW</strain>
    </source>
</reference>
<dbReference type="PANTHER" id="PTHR37017:SF11">
    <property type="entry name" value="ESTERASE_LIPASE_THIOESTERASE DOMAIN-CONTAINING PROTEIN"/>
    <property type="match status" value="1"/>
</dbReference>
<dbReference type="PANTHER" id="PTHR37017">
    <property type="entry name" value="AB HYDROLASE-1 DOMAIN-CONTAINING PROTEIN-RELATED"/>
    <property type="match status" value="1"/>
</dbReference>
<dbReference type="Gene3D" id="3.40.50.1820">
    <property type="entry name" value="alpha/beta hydrolase"/>
    <property type="match status" value="1"/>
</dbReference>